<organism evidence="1 2">
    <name type="scientific">Hyalomma asiaticum</name>
    <name type="common">Tick</name>
    <dbReference type="NCBI Taxonomy" id="266040"/>
    <lineage>
        <taxon>Eukaryota</taxon>
        <taxon>Metazoa</taxon>
        <taxon>Ecdysozoa</taxon>
        <taxon>Arthropoda</taxon>
        <taxon>Chelicerata</taxon>
        <taxon>Arachnida</taxon>
        <taxon>Acari</taxon>
        <taxon>Parasitiformes</taxon>
        <taxon>Ixodida</taxon>
        <taxon>Ixodoidea</taxon>
        <taxon>Ixodidae</taxon>
        <taxon>Hyalomminae</taxon>
        <taxon>Hyalomma</taxon>
    </lineage>
</organism>
<sequence>MANSALLSAAQNFVANSKNGESFALIEPELYAAAAHRKINLRGYRMGPLSQGELLLYLDVLQLESNAVSEINLATLNTVMKAHLEHIPFQGIETFVGRQPPMDDDSIFRKLIEQRRGGFCIELNNLFGRLLLTLGFKFHIRAARIRWGRPLNTPLTPLGHLLLCVDLDEEGQYFADVGFGGPNPFKALPVEGEAGPYRVQRIGEQGYVEVAIKSTARGGASVSWRPLYHVFPHPQKWIDFIPQYWYGTLHPRSLFLNVLMVGRFVDGSWLTLVDGRFCRRSVAGQVEQRFVTDVEEVMRLLETEFTLKLDPDMDLDFLRSRIRSAIRE</sequence>
<accession>A0ACB7S1R2</accession>
<comment type="caution">
    <text evidence="1">The sequence shown here is derived from an EMBL/GenBank/DDBJ whole genome shotgun (WGS) entry which is preliminary data.</text>
</comment>
<name>A0ACB7S1R2_HYAAI</name>
<keyword evidence="2" id="KW-1185">Reference proteome</keyword>
<dbReference type="EMBL" id="CM023486">
    <property type="protein sequence ID" value="KAH6929132.1"/>
    <property type="molecule type" value="Genomic_DNA"/>
</dbReference>
<dbReference type="Proteomes" id="UP000821845">
    <property type="component" value="Chromosome 6"/>
</dbReference>
<protein>
    <submittedName>
        <fullName evidence="1">Uncharacterized protein</fullName>
    </submittedName>
</protein>
<proteinExistence type="predicted"/>
<gene>
    <name evidence="1" type="ORF">HPB50_023842</name>
</gene>
<evidence type="ECO:0000313" key="2">
    <source>
        <dbReference type="Proteomes" id="UP000821845"/>
    </source>
</evidence>
<evidence type="ECO:0000313" key="1">
    <source>
        <dbReference type="EMBL" id="KAH6929132.1"/>
    </source>
</evidence>
<reference evidence="1" key="1">
    <citation type="submission" date="2020-05" db="EMBL/GenBank/DDBJ databases">
        <title>Large-scale comparative analyses of tick genomes elucidate their genetic diversity and vector capacities.</title>
        <authorList>
            <person name="Jia N."/>
            <person name="Wang J."/>
            <person name="Shi W."/>
            <person name="Du L."/>
            <person name="Sun Y."/>
            <person name="Zhan W."/>
            <person name="Jiang J."/>
            <person name="Wang Q."/>
            <person name="Zhang B."/>
            <person name="Ji P."/>
            <person name="Sakyi L.B."/>
            <person name="Cui X."/>
            <person name="Yuan T."/>
            <person name="Jiang B."/>
            <person name="Yang W."/>
            <person name="Lam T.T.-Y."/>
            <person name="Chang Q."/>
            <person name="Ding S."/>
            <person name="Wang X."/>
            <person name="Zhu J."/>
            <person name="Ruan X."/>
            <person name="Zhao L."/>
            <person name="Wei J."/>
            <person name="Que T."/>
            <person name="Du C."/>
            <person name="Cheng J."/>
            <person name="Dai P."/>
            <person name="Han X."/>
            <person name="Huang E."/>
            <person name="Gao Y."/>
            <person name="Liu J."/>
            <person name="Shao H."/>
            <person name="Ye R."/>
            <person name="Li L."/>
            <person name="Wei W."/>
            <person name="Wang X."/>
            <person name="Wang C."/>
            <person name="Yang T."/>
            <person name="Huo Q."/>
            <person name="Li W."/>
            <person name="Guo W."/>
            <person name="Chen H."/>
            <person name="Zhou L."/>
            <person name="Ni X."/>
            <person name="Tian J."/>
            <person name="Zhou Y."/>
            <person name="Sheng Y."/>
            <person name="Liu T."/>
            <person name="Pan Y."/>
            <person name="Xia L."/>
            <person name="Li J."/>
            <person name="Zhao F."/>
            <person name="Cao W."/>
        </authorList>
    </citation>
    <scope>NUCLEOTIDE SEQUENCE</scope>
    <source>
        <strain evidence="1">Hyas-2018</strain>
    </source>
</reference>